<feature type="domain" description="Ubiquitin-like" evidence="2">
    <location>
        <begin position="52"/>
        <end position="129"/>
    </location>
</feature>
<dbReference type="InterPro" id="IPR000626">
    <property type="entry name" value="Ubiquitin-like_dom"/>
</dbReference>
<evidence type="ECO:0000259" key="2">
    <source>
        <dbReference type="PROSITE" id="PS50053"/>
    </source>
</evidence>
<comment type="caution">
    <text evidence="3">The sequence shown here is derived from an EMBL/GenBank/DDBJ whole genome shotgun (WGS) entry which is preliminary data.</text>
</comment>
<gene>
    <name evidence="3" type="primary">SMT3</name>
    <name evidence="3" type="ORF">MHBO_004345</name>
</gene>
<dbReference type="PROSITE" id="PS50053">
    <property type="entry name" value="UBIQUITIN_2"/>
    <property type="match status" value="1"/>
</dbReference>
<keyword evidence="4" id="KW-1185">Reference proteome</keyword>
<feature type="compositionally biased region" description="Low complexity" evidence="1">
    <location>
        <begin position="13"/>
        <end position="41"/>
    </location>
</feature>
<dbReference type="PANTHER" id="PTHR10562">
    <property type="entry name" value="SMALL UBIQUITIN-RELATED MODIFIER"/>
    <property type="match status" value="1"/>
</dbReference>
<dbReference type="InterPro" id="IPR022617">
    <property type="entry name" value="Rad60/SUMO-like_dom"/>
</dbReference>
<feature type="compositionally biased region" description="Basic and acidic residues" evidence="1">
    <location>
        <begin position="42"/>
        <end position="54"/>
    </location>
</feature>
<dbReference type="EMBL" id="JBDODL010003811">
    <property type="protein sequence ID" value="MES1922819.1"/>
    <property type="molecule type" value="Genomic_DNA"/>
</dbReference>
<organism evidence="3 4">
    <name type="scientific">Bonamia ostreae</name>
    <dbReference type="NCBI Taxonomy" id="126728"/>
    <lineage>
        <taxon>Eukaryota</taxon>
        <taxon>Sar</taxon>
        <taxon>Rhizaria</taxon>
        <taxon>Endomyxa</taxon>
        <taxon>Ascetosporea</taxon>
        <taxon>Haplosporida</taxon>
        <taxon>Bonamia</taxon>
    </lineage>
</organism>
<name>A0ABV2AT24_9EUKA</name>
<proteinExistence type="predicted"/>
<dbReference type="Gene3D" id="3.10.20.90">
    <property type="entry name" value="Phosphatidylinositol 3-kinase Catalytic Subunit, Chain A, domain 1"/>
    <property type="match status" value="1"/>
</dbReference>
<evidence type="ECO:0000313" key="4">
    <source>
        <dbReference type="Proteomes" id="UP001439008"/>
    </source>
</evidence>
<sequence length="131" mass="14597">MENEENKNGEQQPAPEIATETAPETPATESEGKTETTATETGEQKEEKKSTEHINIKVRSQDNNEVFFKVRKSTPMNKVMEAYCSRVGKPVGSVRFLFEGERLMKNSNAEKIGLEEGDTIDAMVEQTGGRE</sequence>
<evidence type="ECO:0000256" key="1">
    <source>
        <dbReference type="SAM" id="MobiDB-lite"/>
    </source>
</evidence>
<dbReference type="Pfam" id="PF11976">
    <property type="entry name" value="Rad60-SLD"/>
    <property type="match status" value="1"/>
</dbReference>
<accession>A0ABV2AT24</accession>
<dbReference type="InterPro" id="IPR029071">
    <property type="entry name" value="Ubiquitin-like_domsf"/>
</dbReference>
<dbReference type="Proteomes" id="UP001439008">
    <property type="component" value="Unassembled WGS sequence"/>
</dbReference>
<dbReference type="SMART" id="SM00213">
    <property type="entry name" value="UBQ"/>
    <property type="match status" value="1"/>
</dbReference>
<evidence type="ECO:0000313" key="3">
    <source>
        <dbReference type="EMBL" id="MES1922819.1"/>
    </source>
</evidence>
<feature type="region of interest" description="Disordered" evidence="1">
    <location>
        <begin position="1"/>
        <end position="54"/>
    </location>
</feature>
<dbReference type="CDD" id="cd16116">
    <property type="entry name" value="Ubl_Smt3_like"/>
    <property type="match status" value="1"/>
</dbReference>
<reference evidence="3 4" key="1">
    <citation type="journal article" date="2024" name="BMC Biol.">
        <title>Comparative genomics of Ascetosporea gives new insight into the evolutionary basis for animal parasitism in Rhizaria.</title>
        <authorList>
            <person name="Hiltunen Thoren M."/>
            <person name="Onut-Brannstrom I."/>
            <person name="Alfjorden A."/>
            <person name="Peckova H."/>
            <person name="Swords F."/>
            <person name="Hooper C."/>
            <person name="Holzer A.S."/>
            <person name="Bass D."/>
            <person name="Burki F."/>
        </authorList>
    </citation>
    <scope>NUCLEOTIDE SEQUENCE [LARGE SCALE GENOMIC DNA]</scope>
    <source>
        <strain evidence="3">20-A016</strain>
    </source>
</reference>
<dbReference type="SUPFAM" id="SSF54236">
    <property type="entry name" value="Ubiquitin-like"/>
    <property type="match status" value="1"/>
</dbReference>
<protein>
    <submittedName>
        <fullName evidence="3">SUMO protein smt3</fullName>
    </submittedName>
</protein>